<protein>
    <submittedName>
        <fullName evidence="1">Uncharacterized protein</fullName>
    </submittedName>
</protein>
<reference evidence="1" key="2">
    <citation type="submission" date="2023-05" db="EMBL/GenBank/DDBJ databases">
        <authorList>
            <person name="Schelkunov M.I."/>
        </authorList>
    </citation>
    <scope>NUCLEOTIDE SEQUENCE</scope>
    <source>
        <strain evidence="1">Hsosn_3</strain>
        <tissue evidence="1">Leaf</tissue>
    </source>
</reference>
<proteinExistence type="predicted"/>
<evidence type="ECO:0000313" key="2">
    <source>
        <dbReference type="Proteomes" id="UP001237642"/>
    </source>
</evidence>
<gene>
    <name evidence="1" type="ORF">POM88_043256</name>
</gene>
<organism evidence="1 2">
    <name type="scientific">Heracleum sosnowskyi</name>
    <dbReference type="NCBI Taxonomy" id="360622"/>
    <lineage>
        <taxon>Eukaryota</taxon>
        <taxon>Viridiplantae</taxon>
        <taxon>Streptophyta</taxon>
        <taxon>Embryophyta</taxon>
        <taxon>Tracheophyta</taxon>
        <taxon>Spermatophyta</taxon>
        <taxon>Magnoliopsida</taxon>
        <taxon>eudicotyledons</taxon>
        <taxon>Gunneridae</taxon>
        <taxon>Pentapetalae</taxon>
        <taxon>asterids</taxon>
        <taxon>campanulids</taxon>
        <taxon>Apiales</taxon>
        <taxon>Apiaceae</taxon>
        <taxon>Apioideae</taxon>
        <taxon>apioid superclade</taxon>
        <taxon>Tordylieae</taxon>
        <taxon>Tordyliinae</taxon>
        <taxon>Heracleum</taxon>
    </lineage>
</organism>
<reference evidence="1" key="1">
    <citation type="submission" date="2023-02" db="EMBL/GenBank/DDBJ databases">
        <title>Genome of toxic invasive species Heracleum sosnowskyi carries increased number of genes despite the absence of recent whole-genome duplications.</title>
        <authorList>
            <person name="Schelkunov M."/>
            <person name="Shtratnikova V."/>
            <person name="Makarenko M."/>
            <person name="Klepikova A."/>
            <person name="Omelchenko D."/>
            <person name="Novikova G."/>
            <person name="Obukhova E."/>
            <person name="Bogdanov V."/>
            <person name="Penin A."/>
            <person name="Logacheva M."/>
        </authorList>
    </citation>
    <scope>NUCLEOTIDE SEQUENCE</scope>
    <source>
        <strain evidence="1">Hsosn_3</strain>
        <tissue evidence="1">Leaf</tissue>
    </source>
</reference>
<dbReference type="AlphaFoldDB" id="A0AAD8H382"/>
<dbReference type="EMBL" id="JAUIZM010000010">
    <property type="protein sequence ID" value="KAK1358782.1"/>
    <property type="molecule type" value="Genomic_DNA"/>
</dbReference>
<sequence>MVNRLQRFSPNTKPEISFTVMGILQKQEADKIETLPGQPDGATFKKYPGLSQLIQLQEEHFSTILHSREIVLALAEWRLVTPIYRRKHTDEDLFWPLALLSDEVHGALRCTTPDSSLSQNDDLPLFASLTSATFCANSYLM</sequence>
<keyword evidence="2" id="KW-1185">Reference proteome</keyword>
<accession>A0AAD8H382</accession>
<name>A0AAD8H382_9APIA</name>
<dbReference type="Proteomes" id="UP001237642">
    <property type="component" value="Unassembled WGS sequence"/>
</dbReference>
<evidence type="ECO:0000313" key="1">
    <source>
        <dbReference type="EMBL" id="KAK1358782.1"/>
    </source>
</evidence>
<comment type="caution">
    <text evidence="1">The sequence shown here is derived from an EMBL/GenBank/DDBJ whole genome shotgun (WGS) entry which is preliminary data.</text>
</comment>